<dbReference type="GO" id="GO:0033819">
    <property type="term" value="F:lipoyl(octanoyl) transferase activity"/>
    <property type="evidence" value="ECO:0007669"/>
    <property type="project" value="TreeGrafter"/>
</dbReference>
<dbReference type="Proteomes" id="UP000031036">
    <property type="component" value="Unassembled WGS sequence"/>
</dbReference>
<dbReference type="EMBL" id="JPKZ01003059">
    <property type="protein sequence ID" value="KHN73774.1"/>
    <property type="molecule type" value="Genomic_DNA"/>
</dbReference>
<dbReference type="GO" id="GO:0009249">
    <property type="term" value="P:protein lipoylation"/>
    <property type="evidence" value="ECO:0007669"/>
    <property type="project" value="TreeGrafter"/>
</dbReference>
<dbReference type="OMA" id="CTIDEMT"/>
<gene>
    <name evidence="1" type="primary">lipt2</name>
    <name evidence="1" type="ORF">Tcan_18449</name>
</gene>
<dbReference type="PANTHER" id="PTHR10993">
    <property type="entry name" value="OCTANOYLTRANSFERASE"/>
    <property type="match status" value="1"/>
</dbReference>
<dbReference type="AlphaFoldDB" id="A0A0B2UX58"/>
<dbReference type="PANTHER" id="PTHR10993:SF7">
    <property type="entry name" value="LIPOYLTRANSFERASE 2, MITOCHONDRIAL-RELATED"/>
    <property type="match status" value="1"/>
</dbReference>
<dbReference type="Gene3D" id="3.30.930.10">
    <property type="entry name" value="Bira Bifunctional Protein, Domain 2"/>
    <property type="match status" value="2"/>
</dbReference>
<keyword evidence="2" id="KW-1185">Reference proteome</keyword>
<keyword evidence="1" id="KW-0808">Transferase</keyword>
<dbReference type="OrthoDB" id="19908at2759"/>
<sequence length="170" mass="19296">MRLTRRSLRASIEAIWLGRLRYEDALNVQHKFVDQLIRAKGADSDAPVKNFLLLLEHTPVYTVGLRSHVYSKDEEERLKALGADFYSQACRVVINVFYSNFSGEPINLHIVPCGLVGKEVTSLSKELKRDVTVNEAIGHLYEQFADVFQCDITFRNALEDSKLTRKGPPS</sequence>
<reference evidence="1 2" key="1">
    <citation type="submission" date="2014-11" db="EMBL/GenBank/DDBJ databases">
        <title>Genetic blueprint of the zoonotic pathogen Toxocara canis.</title>
        <authorList>
            <person name="Zhu X.-Q."/>
            <person name="Korhonen P.K."/>
            <person name="Cai H."/>
            <person name="Young N.D."/>
            <person name="Nejsum P."/>
            <person name="von Samson-Himmelstjerna G."/>
            <person name="Boag P.R."/>
            <person name="Tan P."/>
            <person name="Li Q."/>
            <person name="Min J."/>
            <person name="Yang Y."/>
            <person name="Wang X."/>
            <person name="Fang X."/>
            <person name="Hall R.S."/>
            <person name="Hofmann A."/>
            <person name="Sternberg P.W."/>
            <person name="Jex A.R."/>
            <person name="Gasser R.B."/>
        </authorList>
    </citation>
    <scope>NUCLEOTIDE SEQUENCE [LARGE SCALE GENOMIC DNA]</scope>
    <source>
        <strain evidence="1">PN_DK_2014</strain>
    </source>
</reference>
<dbReference type="InterPro" id="IPR045864">
    <property type="entry name" value="aa-tRNA-synth_II/BPL/LPL"/>
</dbReference>
<name>A0A0B2UX58_TOXCA</name>
<evidence type="ECO:0000313" key="2">
    <source>
        <dbReference type="Proteomes" id="UP000031036"/>
    </source>
</evidence>
<accession>A0A0B2UX58</accession>
<proteinExistence type="predicted"/>
<protein>
    <submittedName>
        <fullName evidence="1">Putative lipoyltransferase 2, mitochondrial</fullName>
    </submittedName>
</protein>
<dbReference type="SUPFAM" id="SSF55681">
    <property type="entry name" value="Class II aaRS and biotin synthetases"/>
    <property type="match status" value="1"/>
</dbReference>
<comment type="caution">
    <text evidence="1">The sequence shown here is derived from an EMBL/GenBank/DDBJ whole genome shotgun (WGS) entry which is preliminary data.</text>
</comment>
<organism evidence="1 2">
    <name type="scientific">Toxocara canis</name>
    <name type="common">Canine roundworm</name>
    <dbReference type="NCBI Taxonomy" id="6265"/>
    <lineage>
        <taxon>Eukaryota</taxon>
        <taxon>Metazoa</taxon>
        <taxon>Ecdysozoa</taxon>
        <taxon>Nematoda</taxon>
        <taxon>Chromadorea</taxon>
        <taxon>Rhabditida</taxon>
        <taxon>Spirurina</taxon>
        <taxon>Ascaridomorpha</taxon>
        <taxon>Ascaridoidea</taxon>
        <taxon>Toxocaridae</taxon>
        <taxon>Toxocara</taxon>
    </lineage>
</organism>
<evidence type="ECO:0000313" key="1">
    <source>
        <dbReference type="EMBL" id="KHN73774.1"/>
    </source>
</evidence>
<dbReference type="STRING" id="6265.A0A0B2UX58"/>